<keyword evidence="2" id="KW-0863">Zinc-finger</keyword>
<evidence type="ECO:0000259" key="5">
    <source>
        <dbReference type="PROSITE" id="PS50010"/>
    </source>
</evidence>
<dbReference type="PROSITE" id="PS50010">
    <property type="entry name" value="DH_2"/>
    <property type="match status" value="1"/>
</dbReference>
<comment type="caution">
    <text evidence="7">The sequence shown here is derived from an EMBL/GenBank/DDBJ whole genome shotgun (WGS) entry which is preliminary data.</text>
</comment>
<dbReference type="InterPro" id="IPR051632">
    <property type="entry name" value="Rho_GEF"/>
</dbReference>
<dbReference type="Pfam" id="PF00621">
    <property type="entry name" value="RhoGEF"/>
    <property type="match status" value="1"/>
</dbReference>
<reference evidence="7 8" key="1">
    <citation type="submission" date="2024-09" db="EMBL/GenBank/DDBJ databases">
        <title>A chromosome-level genome assembly of Gray's grenadier anchovy, Coilia grayii.</title>
        <authorList>
            <person name="Fu Z."/>
        </authorList>
    </citation>
    <scope>NUCLEOTIDE SEQUENCE [LARGE SCALE GENOMIC DNA]</scope>
    <source>
        <strain evidence="7">G4</strain>
        <tissue evidence="7">Muscle</tissue>
    </source>
</reference>
<dbReference type="EMBL" id="JBHFQA010000024">
    <property type="protein sequence ID" value="KAL2077064.1"/>
    <property type="molecule type" value="Genomic_DNA"/>
</dbReference>
<feature type="compositionally biased region" description="Polar residues" evidence="4">
    <location>
        <begin position="331"/>
        <end position="340"/>
    </location>
</feature>
<feature type="compositionally biased region" description="Low complexity" evidence="4">
    <location>
        <begin position="11"/>
        <end position="23"/>
    </location>
</feature>
<organism evidence="7 8">
    <name type="scientific">Coilia grayii</name>
    <name type="common">Gray's grenadier anchovy</name>
    <dbReference type="NCBI Taxonomy" id="363190"/>
    <lineage>
        <taxon>Eukaryota</taxon>
        <taxon>Metazoa</taxon>
        <taxon>Chordata</taxon>
        <taxon>Craniata</taxon>
        <taxon>Vertebrata</taxon>
        <taxon>Euteleostomi</taxon>
        <taxon>Actinopterygii</taxon>
        <taxon>Neopterygii</taxon>
        <taxon>Teleostei</taxon>
        <taxon>Clupei</taxon>
        <taxon>Clupeiformes</taxon>
        <taxon>Clupeoidei</taxon>
        <taxon>Engraulidae</taxon>
        <taxon>Coilinae</taxon>
        <taxon>Coilia</taxon>
    </lineage>
</organism>
<evidence type="ECO:0000313" key="7">
    <source>
        <dbReference type="EMBL" id="KAL2077064.1"/>
    </source>
</evidence>
<keyword evidence="8" id="KW-1185">Reference proteome</keyword>
<dbReference type="SUPFAM" id="SSF48065">
    <property type="entry name" value="DBL homology domain (DH-domain)"/>
    <property type="match status" value="1"/>
</dbReference>
<evidence type="ECO:0000256" key="1">
    <source>
        <dbReference type="ARBA" id="ARBA00022723"/>
    </source>
</evidence>
<proteinExistence type="predicted"/>
<dbReference type="GO" id="GO:0008270">
    <property type="term" value="F:zinc ion binding"/>
    <property type="evidence" value="ECO:0007669"/>
    <property type="project" value="UniProtKB-KW"/>
</dbReference>
<feature type="domain" description="DH" evidence="5">
    <location>
        <begin position="629"/>
        <end position="768"/>
    </location>
</feature>
<dbReference type="PANTHER" id="PTHR13944">
    <property type="entry name" value="AGAP007712-PA"/>
    <property type="match status" value="1"/>
</dbReference>
<dbReference type="InterPro" id="IPR035899">
    <property type="entry name" value="DBL_dom_sf"/>
</dbReference>
<feature type="compositionally biased region" description="Basic residues" evidence="4">
    <location>
        <begin position="1"/>
        <end position="10"/>
    </location>
</feature>
<feature type="compositionally biased region" description="Basic and acidic residues" evidence="4">
    <location>
        <begin position="406"/>
        <end position="425"/>
    </location>
</feature>
<protein>
    <recommendedName>
        <fullName evidence="9">A-kinase anchor protein 13</fullName>
    </recommendedName>
</protein>
<evidence type="ECO:0000256" key="2">
    <source>
        <dbReference type="ARBA" id="ARBA00022771"/>
    </source>
</evidence>
<keyword evidence="3" id="KW-0862">Zinc</keyword>
<dbReference type="CDD" id="cd00160">
    <property type="entry name" value="RhoGEF"/>
    <property type="match status" value="1"/>
</dbReference>
<dbReference type="Gene3D" id="3.30.60.20">
    <property type="match status" value="1"/>
</dbReference>
<feature type="region of interest" description="Disordered" evidence="4">
    <location>
        <begin position="268"/>
        <end position="340"/>
    </location>
</feature>
<evidence type="ECO:0008006" key="9">
    <source>
        <dbReference type="Google" id="ProtNLM"/>
    </source>
</evidence>
<gene>
    <name evidence="7" type="ORF">ACEWY4_026568</name>
</gene>
<feature type="region of interest" description="Disordered" evidence="4">
    <location>
        <begin position="1"/>
        <end position="141"/>
    </location>
</feature>
<evidence type="ECO:0000259" key="6">
    <source>
        <dbReference type="PROSITE" id="PS50081"/>
    </source>
</evidence>
<name>A0ABD1IR11_9TELE</name>
<feature type="region of interest" description="Disordered" evidence="4">
    <location>
        <begin position="403"/>
        <end position="425"/>
    </location>
</feature>
<feature type="compositionally biased region" description="Low complexity" evidence="4">
    <location>
        <begin position="101"/>
        <end position="140"/>
    </location>
</feature>
<accession>A0ABD1IR11</accession>
<keyword evidence="1" id="KW-0479">Metal-binding</keyword>
<evidence type="ECO:0000256" key="4">
    <source>
        <dbReference type="SAM" id="MobiDB-lite"/>
    </source>
</evidence>
<feature type="domain" description="Phorbol-ester/DAG-type" evidence="6">
    <location>
        <begin position="430"/>
        <end position="477"/>
    </location>
</feature>
<evidence type="ECO:0000313" key="8">
    <source>
        <dbReference type="Proteomes" id="UP001591681"/>
    </source>
</evidence>
<evidence type="ECO:0000256" key="3">
    <source>
        <dbReference type="ARBA" id="ARBA00022833"/>
    </source>
</evidence>
<dbReference type="InterPro" id="IPR000219">
    <property type="entry name" value="DH_dom"/>
</dbReference>
<dbReference type="InterPro" id="IPR046349">
    <property type="entry name" value="C1-like_sf"/>
</dbReference>
<dbReference type="Gene3D" id="1.20.900.10">
    <property type="entry name" value="Dbl homology (DH) domain"/>
    <property type="match status" value="1"/>
</dbReference>
<dbReference type="Proteomes" id="UP001591681">
    <property type="component" value="Unassembled WGS sequence"/>
</dbReference>
<dbReference type="SMART" id="SM00325">
    <property type="entry name" value="RhoGEF"/>
    <property type="match status" value="1"/>
</dbReference>
<dbReference type="AlphaFoldDB" id="A0ABD1IR11"/>
<dbReference type="InterPro" id="IPR002219">
    <property type="entry name" value="PKC_DAG/PE"/>
</dbReference>
<feature type="compositionally biased region" description="Low complexity" evidence="4">
    <location>
        <begin position="52"/>
        <end position="72"/>
    </location>
</feature>
<dbReference type="PANTHER" id="PTHR13944:SF18">
    <property type="entry name" value="A-KINASE ANCHOR PROTEIN 13"/>
    <property type="match status" value="1"/>
</dbReference>
<dbReference type="PROSITE" id="PS00479">
    <property type="entry name" value="ZF_DAG_PE_1"/>
    <property type="match status" value="1"/>
</dbReference>
<feature type="compositionally biased region" description="Basic and acidic residues" evidence="4">
    <location>
        <begin position="303"/>
        <end position="313"/>
    </location>
</feature>
<sequence>MRLNGCHHAHSYAQQQHSSSAAQLTIHREKDSISAPPHTLTHTHRGLERGASIDSTDSPQSSRSSISTLQRDSGSDTDGFCSTDTGEDNVFRKGDDTVTGDSTSEVSVSCSSTDDATSLGQRSSSSTSSCSSSRLLSGDASARRPGHALFGGGVTHTGGVLGVGGVDTEEEAKDCVTDVPLRSALLRSSIRSLSPFRRHSWGPGKNAIADGDMNQRSALPRFGAERPAFHRRSLSWCPSAVPMSACVDQYSDFSLSLEGLVGSDGVDGKSWQPHGVPAQAATGRRVVGRQESEERGSLVSLTEEEHEHEHESDLADSSSLDSQKSRRYQPQRRSAPSMTLPLTKSVSMLAISQRDIDGMSSYSSATGAVDYSITEEGPGPLRDFEGKSGTKVSRTFSYLKNKMYKKTREKDKDRHKDKEAKERDKRTVNGHIFGHVGSHQTTLCPQCHKAVTSKEAFVCSNCYVCVHKGCRESLPACAKMQKQQHYAVPDTSTLPAVTLRPKSSGSRERPWSAILSPEEHLLSTAPRRHTLMPFTSSNLSKSISISNIAGHQVFDDIPLKKYLSQSTDSLHKPSKVNESTESLVDEGTEMIDSQLMGEFEADARELEADSWSLTIDKKFLKQLKKDTIKRQDVIYELMQTEMHHVRTLRVMAEVYCKGLQREVQLEGGALERMFPVLDDLLDLHTHFLSALLERKREAQLHAAQHGHAGFVIDTIGDVLVTQFSGPSGDCMKRVYGKFCSRHNEAVNLYKEHHAKDKRFQAFIKVYSL</sequence>
<dbReference type="SUPFAM" id="SSF57889">
    <property type="entry name" value="Cysteine-rich domain"/>
    <property type="match status" value="1"/>
</dbReference>
<dbReference type="PROSITE" id="PS50081">
    <property type="entry name" value="ZF_DAG_PE_2"/>
    <property type="match status" value="1"/>
</dbReference>